<dbReference type="Proteomes" id="UP000217465">
    <property type="component" value="Unassembled WGS sequence"/>
</dbReference>
<evidence type="ECO:0000256" key="1">
    <source>
        <dbReference type="ARBA" id="ARBA00010928"/>
    </source>
</evidence>
<proteinExistence type="inferred from homology"/>
<sequence>MAKIRYGIVSTAQVAPRFIEGVRLAGNGEVVAVSSRSFESAQEFAEQHDIPNAYGSLTGLLADKDVDVVYVPTINKDHFNVAKKALKANKHVLVEKPFTLKFDEARELFDMAYRRDLFLMEAQKSVFIPLTDVIKETLESGEIGDIVSVSSVTSYPNIDHISWFRDLSAGGGATHFMAPYALAYLQYIFDSSIEKAGGIATFPKNQSDSQSKLILQLKNGVIADIYLTTDIKRKHKMTIYGTKGSLEIPSFWKSTAATIIHEDGSRKLIEAPMVSDFASEAFHVSQMIQEGEITSPIMRPEMTLMGIKIIEDLYKTWGKY</sequence>
<feature type="domain" description="GFO/IDH/MocA-like oxidoreductase" evidence="4">
    <location>
        <begin position="134"/>
        <end position="247"/>
    </location>
</feature>
<dbReference type="InterPro" id="IPR055170">
    <property type="entry name" value="GFO_IDH_MocA-like_dom"/>
</dbReference>
<keyword evidence="2" id="KW-0560">Oxidoreductase</keyword>
<evidence type="ECO:0000313" key="6">
    <source>
        <dbReference type="Proteomes" id="UP000217465"/>
    </source>
</evidence>
<dbReference type="InterPro" id="IPR036291">
    <property type="entry name" value="NAD(P)-bd_dom_sf"/>
</dbReference>
<dbReference type="PANTHER" id="PTHR22604">
    <property type="entry name" value="OXIDOREDUCTASES"/>
    <property type="match status" value="1"/>
</dbReference>
<protein>
    <submittedName>
        <fullName evidence="5">1,5-anhydro-D-fructose reductase</fullName>
    </submittedName>
</protein>
<dbReference type="GO" id="GO:0000166">
    <property type="term" value="F:nucleotide binding"/>
    <property type="evidence" value="ECO:0007669"/>
    <property type="project" value="InterPro"/>
</dbReference>
<dbReference type="InterPro" id="IPR050984">
    <property type="entry name" value="Gfo/Idh/MocA_domain"/>
</dbReference>
<dbReference type="Gene3D" id="3.40.50.720">
    <property type="entry name" value="NAD(P)-binding Rossmann-like Domain"/>
    <property type="match status" value="1"/>
</dbReference>
<evidence type="ECO:0000313" key="5">
    <source>
        <dbReference type="EMBL" id="PCH12777.1"/>
    </source>
</evidence>
<evidence type="ECO:0000256" key="2">
    <source>
        <dbReference type="ARBA" id="ARBA00023002"/>
    </source>
</evidence>
<comment type="similarity">
    <text evidence="1">Belongs to the Gfo/Idh/MocA family.</text>
</comment>
<dbReference type="Gene3D" id="3.30.360.10">
    <property type="entry name" value="Dihydrodipicolinate Reductase, domain 2"/>
    <property type="match status" value="1"/>
</dbReference>
<dbReference type="Pfam" id="PF01408">
    <property type="entry name" value="GFO_IDH_MocA"/>
    <property type="match status" value="1"/>
</dbReference>
<dbReference type="RefSeq" id="WP_003104631.1">
    <property type="nucleotide sequence ID" value="NZ_JAYEVX010000007.1"/>
</dbReference>
<accession>A0A854W925</accession>
<feature type="domain" description="Gfo/Idh/MocA-like oxidoreductase N-terminal" evidence="3">
    <location>
        <begin position="4"/>
        <end position="120"/>
    </location>
</feature>
<dbReference type="GeneID" id="61420696"/>
<comment type="caution">
    <text evidence="5">The sequence shown here is derived from an EMBL/GenBank/DDBJ whole genome shotgun (WGS) entry which is preliminary data.</text>
</comment>
<dbReference type="SUPFAM" id="SSF51735">
    <property type="entry name" value="NAD(P)-binding Rossmann-fold domains"/>
    <property type="match status" value="1"/>
</dbReference>
<evidence type="ECO:0000259" key="3">
    <source>
        <dbReference type="Pfam" id="PF01408"/>
    </source>
</evidence>
<dbReference type="InterPro" id="IPR000683">
    <property type="entry name" value="Gfo/Idh/MocA-like_OxRdtase_N"/>
</dbReference>
<reference evidence="5 6" key="1">
    <citation type="submission" date="2016-06" db="EMBL/GenBank/DDBJ databases">
        <authorList>
            <person name="Haines A.N."/>
            <person name="Council K.R."/>
        </authorList>
    </citation>
    <scope>NUCLEOTIDE SEQUENCE [LARGE SCALE GENOMIC DNA]</scope>
    <source>
        <strain evidence="5 6">SP158-29</strain>
    </source>
</reference>
<dbReference type="EMBL" id="NSGR01000008">
    <property type="protein sequence ID" value="PCH12777.1"/>
    <property type="molecule type" value="Genomic_DNA"/>
</dbReference>
<dbReference type="PANTHER" id="PTHR22604:SF105">
    <property type="entry name" value="TRANS-1,2-DIHYDROBENZENE-1,2-DIOL DEHYDROGENASE"/>
    <property type="match status" value="1"/>
</dbReference>
<gene>
    <name evidence="5" type="primary">afr</name>
    <name evidence="5" type="ORF">A9Y57_01496</name>
</gene>
<dbReference type="AlphaFoldDB" id="A0A854W925"/>
<organism evidence="5 6">
    <name type="scientific">Streptococcus parauberis</name>
    <dbReference type="NCBI Taxonomy" id="1348"/>
    <lineage>
        <taxon>Bacteria</taxon>
        <taxon>Bacillati</taxon>
        <taxon>Bacillota</taxon>
        <taxon>Bacilli</taxon>
        <taxon>Lactobacillales</taxon>
        <taxon>Streptococcaceae</taxon>
        <taxon>Streptococcus</taxon>
    </lineage>
</organism>
<dbReference type="GO" id="GO:0016491">
    <property type="term" value="F:oxidoreductase activity"/>
    <property type="evidence" value="ECO:0007669"/>
    <property type="project" value="UniProtKB-KW"/>
</dbReference>
<dbReference type="Pfam" id="PF22725">
    <property type="entry name" value="GFO_IDH_MocA_C3"/>
    <property type="match status" value="1"/>
</dbReference>
<evidence type="ECO:0000259" key="4">
    <source>
        <dbReference type="Pfam" id="PF22725"/>
    </source>
</evidence>
<name>A0A854W925_9STRE</name>
<dbReference type="SUPFAM" id="SSF55347">
    <property type="entry name" value="Glyceraldehyde-3-phosphate dehydrogenase-like, C-terminal domain"/>
    <property type="match status" value="1"/>
</dbReference>